<proteinExistence type="predicted"/>
<gene>
    <name evidence="1" type="ORF">PCON_13986</name>
</gene>
<reference evidence="1 2" key="1">
    <citation type="journal article" date="2013" name="PLoS Genet.">
        <title>The genome and development-dependent transcriptomes of Pyronema confluens: a window into fungal evolution.</title>
        <authorList>
            <person name="Traeger S."/>
            <person name="Altegoer F."/>
            <person name="Freitag M."/>
            <person name="Gabaldon T."/>
            <person name="Kempken F."/>
            <person name="Kumar A."/>
            <person name="Marcet-Houben M."/>
            <person name="Poggeler S."/>
            <person name="Stajich J.E."/>
            <person name="Nowrousian M."/>
        </authorList>
    </citation>
    <scope>NUCLEOTIDE SEQUENCE [LARGE SCALE GENOMIC DNA]</scope>
    <source>
        <strain evidence="2">CBS 100304</strain>
        <tissue evidence="1">Vegetative mycelium</tissue>
    </source>
</reference>
<dbReference type="Proteomes" id="UP000018144">
    <property type="component" value="Unassembled WGS sequence"/>
</dbReference>
<sequence>MVEKTSALSSVFRVLHVAATPSGSASRVTNFSPAHPNFGVSPGLAWVWAGGLVGLEAPAE</sequence>
<dbReference type="EMBL" id="HF935976">
    <property type="protein sequence ID" value="CCX32961.1"/>
    <property type="molecule type" value="Genomic_DNA"/>
</dbReference>
<evidence type="ECO:0000313" key="1">
    <source>
        <dbReference type="EMBL" id="CCX32961.1"/>
    </source>
</evidence>
<keyword evidence="2" id="KW-1185">Reference proteome</keyword>
<name>U4LVY8_PYROM</name>
<protein>
    <submittedName>
        <fullName evidence="1">Uncharacterized protein</fullName>
    </submittedName>
</protein>
<dbReference type="AlphaFoldDB" id="U4LVY8"/>
<evidence type="ECO:0000313" key="2">
    <source>
        <dbReference type="Proteomes" id="UP000018144"/>
    </source>
</evidence>
<organism evidence="1 2">
    <name type="scientific">Pyronema omphalodes (strain CBS 100304)</name>
    <name type="common">Pyronema confluens</name>
    <dbReference type="NCBI Taxonomy" id="1076935"/>
    <lineage>
        <taxon>Eukaryota</taxon>
        <taxon>Fungi</taxon>
        <taxon>Dikarya</taxon>
        <taxon>Ascomycota</taxon>
        <taxon>Pezizomycotina</taxon>
        <taxon>Pezizomycetes</taxon>
        <taxon>Pezizales</taxon>
        <taxon>Pyronemataceae</taxon>
        <taxon>Pyronema</taxon>
    </lineage>
</organism>
<accession>U4LVY8</accession>